<accession>A0ABV7QDA4</accession>
<comment type="caution">
    <text evidence="2">The sequence shown here is derived from an EMBL/GenBank/DDBJ whole genome shotgun (WGS) entry which is preliminary data.</text>
</comment>
<reference evidence="3" key="1">
    <citation type="journal article" date="2019" name="Int. J. Syst. Evol. Microbiol.">
        <title>The Global Catalogue of Microorganisms (GCM) 10K type strain sequencing project: providing services to taxonomists for standard genome sequencing and annotation.</title>
        <authorList>
            <consortium name="The Broad Institute Genomics Platform"/>
            <consortium name="The Broad Institute Genome Sequencing Center for Infectious Disease"/>
            <person name="Wu L."/>
            <person name="Ma J."/>
        </authorList>
    </citation>
    <scope>NUCLEOTIDE SEQUENCE [LARGE SCALE GENOMIC DNA]</scope>
    <source>
        <strain evidence="3">CGMCC 4.7682</strain>
    </source>
</reference>
<dbReference type="RefSeq" id="WP_377870492.1">
    <property type="nucleotide sequence ID" value="NZ_JBHMAY010000022.1"/>
</dbReference>
<protein>
    <submittedName>
        <fullName evidence="2">Uncharacterized protein</fullName>
    </submittedName>
</protein>
<dbReference type="EMBL" id="JBHRWI010000007">
    <property type="protein sequence ID" value="MFC3509859.1"/>
    <property type="molecule type" value="Genomic_DNA"/>
</dbReference>
<sequence length="47" mass="4626">MKVICSFSLLVRAALWLAGVALVSGVALGQPGGPAPVAPPVSVRTAP</sequence>
<feature type="region of interest" description="Disordered" evidence="1">
    <location>
        <begin position="28"/>
        <end position="47"/>
    </location>
</feature>
<name>A0ABV7QDA4_9PSEU</name>
<dbReference type="Proteomes" id="UP001595764">
    <property type="component" value="Unassembled WGS sequence"/>
</dbReference>
<evidence type="ECO:0000256" key="1">
    <source>
        <dbReference type="SAM" id="MobiDB-lite"/>
    </source>
</evidence>
<proteinExistence type="predicted"/>
<evidence type="ECO:0000313" key="3">
    <source>
        <dbReference type="Proteomes" id="UP001595764"/>
    </source>
</evidence>
<evidence type="ECO:0000313" key="2">
    <source>
        <dbReference type="EMBL" id="MFC3509859.1"/>
    </source>
</evidence>
<keyword evidence="3" id="KW-1185">Reference proteome</keyword>
<organism evidence="2 3">
    <name type="scientific">Amycolatopsis halotolerans</name>
    <dbReference type="NCBI Taxonomy" id="330083"/>
    <lineage>
        <taxon>Bacteria</taxon>
        <taxon>Bacillati</taxon>
        <taxon>Actinomycetota</taxon>
        <taxon>Actinomycetes</taxon>
        <taxon>Pseudonocardiales</taxon>
        <taxon>Pseudonocardiaceae</taxon>
        <taxon>Amycolatopsis</taxon>
    </lineage>
</organism>
<gene>
    <name evidence="2" type="ORF">ACFORO_06760</name>
</gene>